<evidence type="ECO:0000313" key="1">
    <source>
        <dbReference type="EMBL" id="VTP69254.1"/>
    </source>
</evidence>
<dbReference type="EMBL" id="LR590464">
    <property type="protein sequence ID" value="VTP69254.1"/>
    <property type="molecule type" value="Genomic_DNA"/>
</dbReference>
<name>A0A4U9HXA8_9ENTR</name>
<evidence type="ECO:0000313" key="2">
    <source>
        <dbReference type="Proteomes" id="UP000310719"/>
    </source>
</evidence>
<reference evidence="1 2" key="1">
    <citation type="submission" date="2019-05" db="EMBL/GenBank/DDBJ databases">
        <authorList>
            <consortium name="Pathogen Informatics"/>
        </authorList>
    </citation>
    <scope>NUCLEOTIDE SEQUENCE [LARGE SCALE GENOMIC DNA]</scope>
    <source>
        <strain evidence="1 2">NCTC13032</strain>
    </source>
</reference>
<dbReference type="AlphaFoldDB" id="A0A4U9HXA8"/>
<dbReference type="Proteomes" id="UP000310719">
    <property type="component" value="Chromosome"/>
</dbReference>
<protein>
    <submittedName>
        <fullName evidence="1">Uncharacterized protein</fullName>
    </submittedName>
</protein>
<gene>
    <name evidence="1" type="ORF">NCTC13032_04155</name>
</gene>
<organism evidence="1 2">
    <name type="scientific">Leclercia adecarboxylata</name>
    <dbReference type="NCBI Taxonomy" id="83655"/>
    <lineage>
        <taxon>Bacteria</taxon>
        <taxon>Pseudomonadati</taxon>
        <taxon>Pseudomonadota</taxon>
        <taxon>Gammaproteobacteria</taxon>
        <taxon>Enterobacterales</taxon>
        <taxon>Enterobacteriaceae</taxon>
        <taxon>Leclercia</taxon>
    </lineage>
</organism>
<proteinExistence type="predicted"/>
<accession>A0A4U9HXA8</accession>
<sequence length="81" mass="9085">MMQKKRLQKEPFRCSLVSTLAVLMLIATAALVVVAHPPVFVADLLVTADASTRKPQYGPQENAQDRAMRKVLRQVKLRQLV</sequence>